<keyword evidence="3" id="KW-1185">Reference proteome</keyword>
<accession>A0AA35IWU1</accession>
<gene>
    <name evidence="2" type="primary">SMKI04G7280</name>
    <name evidence="2" type="ORF">SMKI_04G7280</name>
</gene>
<name>A0AA35IWU1_SACMI</name>
<evidence type="ECO:0000256" key="1">
    <source>
        <dbReference type="SAM" id="Phobius"/>
    </source>
</evidence>
<proteinExistence type="predicted"/>
<evidence type="ECO:0000313" key="3">
    <source>
        <dbReference type="Proteomes" id="UP001161438"/>
    </source>
</evidence>
<organism evidence="2 3">
    <name type="scientific">Saccharomyces mikatae IFO 1815</name>
    <dbReference type="NCBI Taxonomy" id="226126"/>
    <lineage>
        <taxon>Eukaryota</taxon>
        <taxon>Fungi</taxon>
        <taxon>Dikarya</taxon>
        <taxon>Ascomycota</taxon>
        <taxon>Saccharomycotina</taxon>
        <taxon>Saccharomycetes</taxon>
        <taxon>Saccharomycetales</taxon>
        <taxon>Saccharomycetaceae</taxon>
        <taxon>Saccharomyces</taxon>
    </lineage>
</organism>
<keyword evidence="1" id="KW-0812">Transmembrane</keyword>
<dbReference type="RefSeq" id="XP_056081499.1">
    <property type="nucleotide sequence ID" value="XM_056221738.1"/>
</dbReference>
<reference evidence="2" key="1">
    <citation type="submission" date="2022-10" db="EMBL/GenBank/DDBJ databases">
        <authorList>
            <person name="Byrne P K."/>
        </authorList>
    </citation>
    <scope>NUCLEOTIDE SEQUENCE</scope>
    <source>
        <strain evidence="2">IFO1815</strain>
    </source>
</reference>
<dbReference type="Proteomes" id="UP001161438">
    <property type="component" value="Chromosome 4"/>
</dbReference>
<keyword evidence="1" id="KW-1133">Transmembrane helix</keyword>
<dbReference type="EMBL" id="OX365760">
    <property type="protein sequence ID" value="CAI4038384.1"/>
    <property type="molecule type" value="Genomic_DNA"/>
</dbReference>
<feature type="transmembrane region" description="Helical" evidence="1">
    <location>
        <begin position="19"/>
        <end position="39"/>
    </location>
</feature>
<dbReference type="GeneID" id="80917595"/>
<evidence type="ECO:0000313" key="2">
    <source>
        <dbReference type="EMBL" id="CAI4038384.1"/>
    </source>
</evidence>
<dbReference type="AlphaFoldDB" id="A0AA35IWU1"/>
<sequence length="160" mass="17839">MVLLCNCQLLCDARSLSKVMVILANVLTTVTAALLSAWVDTVPLDTYFNFNKASGFGDFYLNVSVIWANETLYDTRTVPAIINVLQRLDNMDANEPTLSVVNPYDTSSFNSISTAVPASEEYKSSIRDVQKMCYLSHKYLAQEGYSKPGPSHYQTKIYSL</sequence>
<protein>
    <submittedName>
        <fullName evidence="2">Uncharacterized protein</fullName>
    </submittedName>
</protein>
<keyword evidence="1" id="KW-0472">Membrane</keyword>